<sequence>MSSNNTTSFESILAKANKREQLVQDDNAQSMPSKPAEVNQKQPTNRKDHKVVNAFNQQRPQENKAQELPQKRPYEGAGRTILVSTTQTGNPLLRSLTNTNWRYVKTSATTKIHYDYQVRGRNVIFLSLKYHKLRPEYIDKKLQPLASSGGNILLCVVDIEDSENILKELTQMSMFSGFTLLLAFSFEQAAKYLMFMNK</sequence>
<dbReference type="GO" id="GO:0006312">
    <property type="term" value="P:mitotic recombination"/>
    <property type="evidence" value="ECO:0007669"/>
    <property type="project" value="TreeGrafter"/>
</dbReference>
<evidence type="ECO:0000259" key="8">
    <source>
        <dbReference type="Pfam" id="PF03834"/>
    </source>
</evidence>
<reference evidence="9 10" key="1">
    <citation type="submission" date="2016-01" db="EMBL/GenBank/DDBJ databases">
        <title>Genome sequence of the yeast Holleya sinecauda.</title>
        <authorList>
            <person name="Dietrich F.S."/>
        </authorList>
    </citation>
    <scope>NUCLEOTIDE SEQUENCE [LARGE SCALE GENOMIC DNA]</scope>
    <source>
        <strain evidence="9 10">ATCC 58844</strain>
    </source>
</reference>
<dbReference type="GO" id="GO:0003697">
    <property type="term" value="F:single-stranded DNA binding"/>
    <property type="evidence" value="ECO:0007669"/>
    <property type="project" value="TreeGrafter"/>
</dbReference>
<dbReference type="PANTHER" id="PTHR12749:SF0">
    <property type="entry name" value="DNA EXCISION REPAIR PROTEIN ERCC-1"/>
    <property type="match status" value="1"/>
</dbReference>
<proteinExistence type="inferred from homology"/>
<comment type="similarity">
    <text evidence="2">Belongs to the ERCC1/RAD10/SWI10 family.</text>
</comment>
<keyword evidence="10" id="KW-1185">Reference proteome</keyword>
<protein>
    <submittedName>
        <fullName evidence="9">HER232Wp</fullName>
    </submittedName>
</protein>
<dbReference type="Proteomes" id="UP000243052">
    <property type="component" value="Chromosome v"/>
</dbReference>
<dbReference type="OrthoDB" id="10262814at2759"/>
<evidence type="ECO:0000256" key="3">
    <source>
        <dbReference type="ARBA" id="ARBA00022763"/>
    </source>
</evidence>
<dbReference type="InterPro" id="IPR011335">
    <property type="entry name" value="Restrct_endonuc-II-like"/>
</dbReference>
<dbReference type="GeneID" id="28724800"/>
<dbReference type="STRING" id="45286.A0A120K2H2"/>
<evidence type="ECO:0000256" key="1">
    <source>
        <dbReference type="ARBA" id="ARBA00004123"/>
    </source>
</evidence>
<dbReference type="InterPro" id="IPR047260">
    <property type="entry name" value="ERCC1-like_central_dom"/>
</dbReference>
<dbReference type="CDD" id="cd22325">
    <property type="entry name" value="ERCC1_C-like"/>
    <property type="match status" value="1"/>
</dbReference>
<gene>
    <name evidence="9" type="ORF">AW171_hschr53462</name>
</gene>
<keyword evidence="4" id="KW-0238">DNA-binding</keyword>
<evidence type="ECO:0000256" key="5">
    <source>
        <dbReference type="ARBA" id="ARBA00023204"/>
    </source>
</evidence>
<accession>A0A120K2H2</accession>
<dbReference type="GO" id="GO:0070522">
    <property type="term" value="C:ERCC4-ERCC1 complex"/>
    <property type="evidence" value="ECO:0007669"/>
    <property type="project" value="TreeGrafter"/>
</dbReference>
<dbReference type="PANTHER" id="PTHR12749">
    <property type="entry name" value="EXCISION REPAIR CROSS-COMPLEMENTING 1 ERCC1"/>
    <property type="match status" value="1"/>
</dbReference>
<dbReference type="GO" id="GO:0006302">
    <property type="term" value="P:double-strand break repair"/>
    <property type="evidence" value="ECO:0007669"/>
    <property type="project" value="UniProtKB-ARBA"/>
</dbReference>
<dbReference type="NCBIfam" id="TIGR00597">
    <property type="entry name" value="rad10"/>
    <property type="match status" value="1"/>
</dbReference>
<evidence type="ECO:0000256" key="7">
    <source>
        <dbReference type="SAM" id="MobiDB-lite"/>
    </source>
</evidence>
<dbReference type="Gene3D" id="3.40.50.10130">
    <property type="match status" value="1"/>
</dbReference>
<organism evidence="9 10">
    <name type="scientific">Eremothecium sinecaudum</name>
    <dbReference type="NCBI Taxonomy" id="45286"/>
    <lineage>
        <taxon>Eukaryota</taxon>
        <taxon>Fungi</taxon>
        <taxon>Dikarya</taxon>
        <taxon>Ascomycota</taxon>
        <taxon>Saccharomycotina</taxon>
        <taxon>Saccharomycetes</taxon>
        <taxon>Saccharomycetales</taxon>
        <taxon>Saccharomycetaceae</taxon>
        <taxon>Eremothecium</taxon>
    </lineage>
</organism>
<feature type="compositionally biased region" description="Basic and acidic residues" evidence="7">
    <location>
        <begin position="61"/>
        <end position="74"/>
    </location>
</feature>
<dbReference type="GO" id="GO:0000110">
    <property type="term" value="C:nucleotide-excision repair factor 1 complex"/>
    <property type="evidence" value="ECO:0007669"/>
    <property type="project" value="TreeGrafter"/>
</dbReference>
<keyword evidence="6" id="KW-0539">Nucleus</keyword>
<comment type="subcellular location">
    <subcellularLocation>
        <location evidence="1">Nucleus</location>
    </subcellularLocation>
</comment>
<keyword evidence="3" id="KW-0227">DNA damage</keyword>
<keyword evidence="5" id="KW-0234">DNA repair</keyword>
<dbReference type="InterPro" id="IPR004579">
    <property type="entry name" value="ERCC1/RAD10/SWI10"/>
</dbReference>
<dbReference type="EMBL" id="CP014245">
    <property type="protein sequence ID" value="AMD21510.1"/>
    <property type="molecule type" value="Genomic_DNA"/>
</dbReference>
<evidence type="ECO:0000313" key="10">
    <source>
        <dbReference type="Proteomes" id="UP000243052"/>
    </source>
</evidence>
<name>A0A120K2H2_9SACH</name>
<evidence type="ECO:0000313" key="9">
    <source>
        <dbReference type="EMBL" id="AMD21510.1"/>
    </source>
</evidence>
<feature type="domain" description="ERCC1-like central" evidence="8">
    <location>
        <begin position="80"/>
        <end position="196"/>
    </location>
</feature>
<feature type="compositionally biased region" description="Polar residues" evidence="7">
    <location>
        <begin position="1"/>
        <end position="10"/>
    </location>
</feature>
<evidence type="ECO:0000256" key="6">
    <source>
        <dbReference type="ARBA" id="ARBA00023242"/>
    </source>
</evidence>
<evidence type="ECO:0000256" key="4">
    <source>
        <dbReference type="ARBA" id="ARBA00023125"/>
    </source>
</evidence>
<dbReference type="RefSeq" id="XP_017988506.1">
    <property type="nucleotide sequence ID" value="XM_018133017.1"/>
</dbReference>
<dbReference type="GO" id="GO:0070914">
    <property type="term" value="P:UV-damage excision repair"/>
    <property type="evidence" value="ECO:0007669"/>
    <property type="project" value="TreeGrafter"/>
</dbReference>
<dbReference type="AlphaFoldDB" id="A0A120K2H2"/>
<dbReference type="Pfam" id="PF03834">
    <property type="entry name" value="Rad10"/>
    <property type="match status" value="1"/>
</dbReference>
<evidence type="ECO:0000256" key="2">
    <source>
        <dbReference type="ARBA" id="ARBA00008283"/>
    </source>
</evidence>
<dbReference type="FunFam" id="3.40.50.10130:FF:000015">
    <property type="entry name" value="SsDNA endonuclease"/>
    <property type="match status" value="1"/>
</dbReference>
<dbReference type="SUPFAM" id="SSF52980">
    <property type="entry name" value="Restriction endonuclease-like"/>
    <property type="match status" value="1"/>
</dbReference>
<feature type="region of interest" description="Disordered" evidence="7">
    <location>
        <begin position="1"/>
        <end position="76"/>
    </location>
</feature>
<dbReference type="GO" id="GO:0003684">
    <property type="term" value="F:damaged DNA binding"/>
    <property type="evidence" value="ECO:0007669"/>
    <property type="project" value="InterPro"/>
</dbReference>